<evidence type="ECO:0000313" key="6">
    <source>
        <dbReference type="EMBL" id="GAA1420924.1"/>
    </source>
</evidence>
<comment type="cofactor">
    <cofactor evidence="1">
        <name>FMN</name>
        <dbReference type="ChEBI" id="CHEBI:58210"/>
    </cofactor>
</comment>
<dbReference type="Gene3D" id="2.30.110.10">
    <property type="entry name" value="Electron Transport, Fmn-binding Protein, Chain A"/>
    <property type="match status" value="2"/>
</dbReference>
<protein>
    <submittedName>
        <fullName evidence="6">Pyridoxal 5'-phosphate synthase</fullName>
    </submittedName>
</protein>
<dbReference type="PANTHER" id="PTHR10851">
    <property type="entry name" value="PYRIDOXINE-5-PHOSPHATE OXIDASE"/>
    <property type="match status" value="1"/>
</dbReference>
<dbReference type="Proteomes" id="UP001501266">
    <property type="component" value="Unassembled WGS sequence"/>
</dbReference>
<evidence type="ECO:0000313" key="7">
    <source>
        <dbReference type="Proteomes" id="UP001501266"/>
    </source>
</evidence>
<dbReference type="RefSeq" id="WP_343918223.1">
    <property type="nucleotide sequence ID" value="NZ_BAAAKK010000003.1"/>
</dbReference>
<reference evidence="6 7" key="1">
    <citation type="journal article" date="2019" name="Int. J. Syst. Evol. Microbiol.">
        <title>The Global Catalogue of Microorganisms (GCM) 10K type strain sequencing project: providing services to taxonomists for standard genome sequencing and annotation.</title>
        <authorList>
            <consortium name="The Broad Institute Genomics Platform"/>
            <consortium name="The Broad Institute Genome Sequencing Center for Infectious Disease"/>
            <person name="Wu L."/>
            <person name="Ma J."/>
        </authorList>
    </citation>
    <scope>NUCLEOTIDE SEQUENCE [LARGE SCALE GENOMIC DNA]</scope>
    <source>
        <strain evidence="6 7">JCM 12398</strain>
    </source>
</reference>
<evidence type="ECO:0000256" key="2">
    <source>
        <dbReference type="ARBA" id="ARBA00022630"/>
    </source>
</evidence>
<comment type="caution">
    <text evidence="6">The sequence shown here is derived from an EMBL/GenBank/DDBJ whole genome shotgun (WGS) entry which is preliminary data.</text>
</comment>
<dbReference type="PANTHER" id="PTHR10851:SF0">
    <property type="entry name" value="PYRIDOXINE-5'-PHOSPHATE OXIDASE"/>
    <property type="match status" value="1"/>
</dbReference>
<accession>A0ABN1YS72</accession>
<dbReference type="Pfam" id="PF01243">
    <property type="entry name" value="PNPOx_N"/>
    <property type="match status" value="1"/>
</dbReference>
<evidence type="ECO:0000256" key="1">
    <source>
        <dbReference type="ARBA" id="ARBA00001917"/>
    </source>
</evidence>
<dbReference type="InterPro" id="IPR012349">
    <property type="entry name" value="Split_barrel_FMN-bd"/>
</dbReference>
<keyword evidence="3" id="KW-0288">FMN</keyword>
<keyword evidence="4" id="KW-0560">Oxidoreductase</keyword>
<dbReference type="InterPro" id="IPR011576">
    <property type="entry name" value="Pyridox_Oxase_N"/>
</dbReference>
<keyword evidence="2" id="KW-0285">Flavoprotein</keyword>
<dbReference type="SUPFAM" id="SSF50475">
    <property type="entry name" value="FMN-binding split barrel"/>
    <property type="match status" value="1"/>
</dbReference>
<name>A0ABN1YS72_9MICO</name>
<sequence>MSELRERLRALPTFPETMPVLDADAVPTHPLALFTAWLDDAIAAGERQPSAFTLSTVGDDGVPASRTLIVKDVDERGLQFSSNRGSRKAQQLTARPLATALFFWRPLGRQVEVTGDVVDLGADASAADWRERPSYAGQPNPDWVLWALQPRRFEFLQATLDRKHVRVEYRLGADGWTHRQPTTPAG</sequence>
<evidence type="ECO:0000259" key="5">
    <source>
        <dbReference type="Pfam" id="PF01243"/>
    </source>
</evidence>
<feature type="domain" description="Pyridoxamine 5'-phosphate oxidase N-terminal" evidence="5">
    <location>
        <begin position="38"/>
        <end position="155"/>
    </location>
</feature>
<gene>
    <name evidence="6" type="ORF">GCM10009640_10970</name>
</gene>
<organism evidence="6 7">
    <name type="scientific">Agrococcus citreus</name>
    <dbReference type="NCBI Taxonomy" id="84643"/>
    <lineage>
        <taxon>Bacteria</taxon>
        <taxon>Bacillati</taxon>
        <taxon>Actinomycetota</taxon>
        <taxon>Actinomycetes</taxon>
        <taxon>Micrococcales</taxon>
        <taxon>Microbacteriaceae</taxon>
        <taxon>Agrococcus</taxon>
    </lineage>
</organism>
<evidence type="ECO:0000256" key="3">
    <source>
        <dbReference type="ARBA" id="ARBA00022643"/>
    </source>
</evidence>
<dbReference type="EMBL" id="BAAAKK010000003">
    <property type="protein sequence ID" value="GAA1420924.1"/>
    <property type="molecule type" value="Genomic_DNA"/>
</dbReference>
<keyword evidence="7" id="KW-1185">Reference proteome</keyword>
<dbReference type="InterPro" id="IPR000659">
    <property type="entry name" value="Pyridox_Oxase"/>
</dbReference>
<proteinExistence type="predicted"/>
<dbReference type="PIRSF" id="PIRSF000190">
    <property type="entry name" value="Pyd_amn-ph_oxd"/>
    <property type="match status" value="1"/>
</dbReference>
<evidence type="ECO:0000256" key="4">
    <source>
        <dbReference type="ARBA" id="ARBA00023002"/>
    </source>
</evidence>